<accession>A0A0F9RMZ7</accession>
<dbReference type="EMBL" id="LAZR01003405">
    <property type="protein sequence ID" value="KKN18668.1"/>
    <property type="molecule type" value="Genomic_DNA"/>
</dbReference>
<dbReference type="SMART" id="SM00028">
    <property type="entry name" value="TPR"/>
    <property type="match status" value="2"/>
</dbReference>
<dbReference type="InterPro" id="IPR019734">
    <property type="entry name" value="TPR_rpt"/>
</dbReference>
<protein>
    <submittedName>
        <fullName evidence="1">Uncharacterized protein</fullName>
    </submittedName>
</protein>
<reference evidence="1" key="1">
    <citation type="journal article" date="2015" name="Nature">
        <title>Complex archaea that bridge the gap between prokaryotes and eukaryotes.</title>
        <authorList>
            <person name="Spang A."/>
            <person name="Saw J.H."/>
            <person name="Jorgensen S.L."/>
            <person name="Zaremba-Niedzwiedzka K."/>
            <person name="Martijn J."/>
            <person name="Lind A.E."/>
            <person name="van Eijk R."/>
            <person name="Schleper C."/>
            <person name="Guy L."/>
            <person name="Ettema T.J."/>
        </authorList>
    </citation>
    <scope>NUCLEOTIDE SEQUENCE</scope>
</reference>
<dbReference type="InterPro" id="IPR011990">
    <property type="entry name" value="TPR-like_helical_dom_sf"/>
</dbReference>
<dbReference type="SUPFAM" id="SSF48452">
    <property type="entry name" value="TPR-like"/>
    <property type="match status" value="1"/>
</dbReference>
<dbReference type="Gene3D" id="1.25.40.10">
    <property type="entry name" value="Tetratricopeptide repeat domain"/>
    <property type="match status" value="1"/>
</dbReference>
<dbReference type="AlphaFoldDB" id="A0A0F9RMZ7"/>
<organism evidence="1">
    <name type="scientific">marine sediment metagenome</name>
    <dbReference type="NCBI Taxonomy" id="412755"/>
    <lineage>
        <taxon>unclassified sequences</taxon>
        <taxon>metagenomes</taxon>
        <taxon>ecological metagenomes</taxon>
    </lineage>
</organism>
<comment type="caution">
    <text evidence="1">The sequence shown here is derived from an EMBL/GenBank/DDBJ whole genome shotgun (WGS) entry which is preliminary data.</text>
</comment>
<gene>
    <name evidence="1" type="ORF">LCGC14_0953360</name>
</gene>
<name>A0A0F9RMZ7_9ZZZZ</name>
<evidence type="ECO:0000313" key="1">
    <source>
        <dbReference type="EMBL" id="KKN18668.1"/>
    </source>
</evidence>
<proteinExistence type="predicted"/>
<dbReference type="PROSITE" id="PS50005">
    <property type="entry name" value="TPR"/>
    <property type="match status" value="1"/>
</dbReference>
<sequence>MNQVINVVGKEIFNFSKNIDVENLDNITIEAFLKKMESYPEKLIVKAIFKLFEEIEDENSFIKVLYVVDICLKLNTLPSKTVEYLRFNVKKERTMYRLLFLYQSFYFAGYKLEKSILDVFKELNIDGPAVNELFEKFEFYVESLGYVGLFNESFQPSYELFNIDKIINELKPLNDNSPIFDNQGTIGYKLPKNIDLKIDKHVHQLKEIYNSPEMKKAFLSAFSEEFSINSVVKNNIFLFFEAKELHVKGKNNKALLLINRVLKKNPNLAPAFILKGEILSELHQFHYAIRCYLKSIELDPYRFHAYSQLSYTLQIGGYFHSSLILCGHLIKFFPLDFNLYVQLAFSTYQLSKPFKRYLKVAGLLEPERLINFLDRFWIREKIEAKGSLDALRIKNETILEIEKDIAYISNNLLQFLTYYNILIQNDEFKEEFYEIISDPLYFFPEKLGHTKKNHFIYELATCIATNMVGLIDDLEPEAERYFLNEGFLQFCFKITREITNKILEKNLKFNKVKKTISLDLVISKNWIEDSLKNSLKEPYFNLIKTLMQLREFYKTIQMSINDLASDCFNCPAKCLIYAPDIFPNIEEPCNDWEEFNKKKYEKEITLNRSKFEKDFIPIFSSFEKYLRDKALSEKTIEEKISVSLEFLKFVFFNLDIQLNDFNKDVNDDMLKLFLEKHVIDNKLVQSKTAWGRVQRGLNTFLSYLSNELNYFSGDRLKSLKETIKMVQL</sequence>